<sequence>VCNPLLTHAPSVTNTTILSPPKRTYYCSSLFTDGIDHDWDKQCLCSGNWLSPPFGLKASLCSNCSE</sequence>
<protein>
    <submittedName>
        <fullName evidence="1">Uncharacterized protein</fullName>
    </submittedName>
</protein>
<reference evidence="1 2" key="1">
    <citation type="submission" date="2019-07" db="EMBL/GenBank/DDBJ databases">
        <authorList>
            <person name="Jastrzebski P J."/>
            <person name="Paukszto L."/>
            <person name="Jastrzebski P J."/>
        </authorList>
    </citation>
    <scope>NUCLEOTIDE SEQUENCE [LARGE SCALE GENOMIC DNA]</scope>
    <source>
        <strain evidence="1 2">WMS-il1</strain>
    </source>
</reference>
<evidence type="ECO:0000313" key="2">
    <source>
        <dbReference type="Proteomes" id="UP000321570"/>
    </source>
</evidence>
<keyword evidence="2" id="KW-1185">Reference proteome</keyword>
<dbReference type="Proteomes" id="UP000321570">
    <property type="component" value="Unassembled WGS sequence"/>
</dbReference>
<organism evidence="1 2">
    <name type="scientific">Hymenolepis diminuta</name>
    <name type="common">Rat tapeworm</name>
    <dbReference type="NCBI Taxonomy" id="6216"/>
    <lineage>
        <taxon>Eukaryota</taxon>
        <taxon>Metazoa</taxon>
        <taxon>Spiralia</taxon>
        <taxon>Lophotrochozoa</taxon>
        <taxon>Platyhelminthes</taxon>
        <taxon>Cestoda</taxon>
        <taxon>Eucestoda</taxon>
        <taxon>Cyclophyllidea</taxon>
        <taxon>Hymenolepididae</taxon>
        <taxon>Hymenolepis</taxon>
    </lineage>
</organism>
<gene>
    <name evidence="1" type="ORF">WMSIL1_LOCUS14397</name>
</gene>
<evidence type="ECO:0000313" key="1">
    <source>
        <dbReference type="EMBL" id="VUZ56841.1"/>
    </source>
</evidence>
<dbReference type="EMBL" id="CABIJS010000708">
    <property type="protein sequence ID" value="VUZ56841.1"/>
    <property type="molecule type" value="Genomic_DNA"/>
</dbReference>
<proteinExistence type="predicted"/>
<name>A0A564ZBH2_HYMDI</name>
<dbReference type="AlphaFoldDB" id="A0A564ZBH2"/>
<feature type="non-terminal residue" evidence="1">
    <location>
        <position position="1"/>
    </location>
</feature>
<accession>A0A564ZBH2</accession>